<evidence type="ECO:0000259" key="4">
    <source>
        <dbReference type="Pfam" id="PF08585"/>
    </source>
</evidence>
<dbReference type="InterPro" id="IPR042470">
    <property type="entry name" value="RMI1_N_C_sf"/>
</dbReference>
<dbReference type="Pfam" id="PF08585">
    <property type="entry name" value="RMI1_N_C"/>
    <property type="match status" value="1"/>
</dbReference>
<dbReference type="PANTHER" id="PTHR13681">
    <property type="entry name" value="SURVIVAL OF MOTOR NEURON-RELATED-SPLICING FACTOR 30-RELATED"/>
    <property type="match status" value="1"/>
</dbReference>
<dbReference type="PANTHER" id="PTHR13681:SF24">
    <property type="entry name" value="TUDOR DOMAIN-CONTAINING PROTEIN 3"/>
    <property type="match status" value="1"/>
</dbReference>
<dbReference type="Proteomes" id="UP001497516">
    <property type="component" value="Chromosome 10"/>
</dbReference>
<feature type="region of interest" description="Disordered" evidence="3">
    <location>
        <begin position="359"/>
        <end position="417"/>
    </location>
</feature>
<evidence type="ECO:0000313" key="5">
    <source>
        <dbReference type="EMBL" id="CAL1359391.1"/>
    </source>
</evidence>
<keyword evidence="6" id="KW-1185">Reference proteome</keyword>
<sequence>MEGETSRSSKIAEGVIQTLKTRGWCIGDLDQVNAIVLVQSALSDDGKASTIADSVESQLLDMDLRSIGGKSLPDAISFRKASHLQGRKVLQISSVRDVAVSTIDAFSSSGHRRLLKLVLTDGHSEIPAIEYSHLPSVGNDIAPGAKVRVENKATIHSGILCLNPKVMTVIGGVVQSLYDEWHMNQKYSVFSRSSLRPTEEGGVAGPPAFAKLQAGASSIRPSSQRSRVSDYFQAISKSSMPVAEGFVTKPEVGLENVIKQAENVVDKVKTLEAKENAQWRPLPYAMGPREGYSASTSKSTFPSASEEVQNIADSTSTSNLKPAPLAASNEPKATTSYIRPKEVTESAPVQNQAAAQKLLQKMAPPRQFDRRSRGRGQYRGRGRDDEEESQTWTLEEWQNRNSGAKPHTRNEFPDTSNDEDLAWQLQTQLDMEDSHVQRGPKDAVATDIRMSMFNFKRDGNGGHGMDRRGGRGRGRRGRGSGRGRGRGRHG</sequence>
<organism evidence="5 6">
    <name type="scientific">Linum trigynum</name>
    <dbReference type="NCBI Taxonomy" id="586398"/>
    <lineage>
        <taxon>Eukaryota</taxon>
        <taxon>Viridiplantae</taxon>
        <taxon>Streptophyta</taxon>
        <taxon>Embryophyta</taxon>
        <taxon>Tracheophyta</taxon>
        <taxon>Spermatophyta</taxon>
        <taxon>Magnoliopsida</taxon>
        <taxon>eudicotyledons</taxon>
        <taxon>Gunneridae</taxon>
        <taxon>Pentapetalae</taxon>
        <taxon>rosids</taxon>
        <taxon>fabids</taxon>
        <taxon>Malpighiales</taxon>
        <taxon>Linaceae</taxon>
        <taxon>Linum</taxon>
    </lineage>
</organism>
<protein>
    <recommendedName>
        <fullName evidence="4">RecQ mediated genome instability protein 1 OB-fold domain-containing protein</fullName>
    </recommendedName>
</protein>
<name>A0AAV2CTQ2_9ROSI</name>
<keyword evidence="2" id="KW-0539">Nucleus</keyword>
<reference evidence="5 6" key="1">
    <citation type="submission" date="2024-04" db="EMBL/GenBank/DDBJ databases">
        <authorList>
            <person name="Fracassetti M."/>
        </authorList>
    </citation>
    <scope>NUCLEOTIDE SEQUENCE [LARGE SCALE GENOMIC DNA]</scope>
</reference>
<feature type="compositionally biased region" description="Polar residues" evidence="3">
    <location>
        <begin position="293"/>
        <end position="320"/>
    </location>
</feature>
<dbReference type="SMART" id="SM01161">
    <property type="entry name" value="DUF1767"/>
    <property type="match status" value="1"/>
</dbReference>
<accession>A0AAV2CTQ2</accession>
<evidence type="ECO:0000256" key="1">
    <source>
        <dbReference type="ARBA" id="ARBA00004123"/>
    </source>
</evidence>
<feature type="compositionally biased region" description="Basic and acidic residues" evidence="3">
    <location>
        <begin position="455"/>
        <end position="469"/>
    </location>
</feature>
<feature type="domain" description="RecQ mediated genome instability protein 1 OB-fold" evidence="4">
    <location>
        <begin position="79"/>
        <end position="182"/>
    </location>
</feature>
<dbReference type="Gene3D" id="2.40.50.770">
    <property type="entry name" value="RecQ-mediated genome instability protein Rmi1, C-terminal domain"/>
    <property type="match status" value="1"/>
</dbReference>
<evidence type="ECO:0000256" key="2">
    <source>
        <dbReference type="ARBA" id="ARBA00023242"/>
    </source>
</evidence>
<dbReference type="InterPro" id="IPR013894">
    <property type="entry name" value="RMI1_OB"/>
</dbReference>
<evidence type="ECO:0000313" key="6">
    <source>
        <dbReference type="Proteomes" id="UP001497516"/>
    </source>
</evidence>
<evidence type="ECO:0000256" key="3">
    <source>
        <dbReference type="SAM" id="MobiDB-lite"/>
    </source>
</evidence>
<feature type="region of interest" description="Disordered" evidence="3">
    <location>
        <begin position="290"/>
        <end position="333"/>
    </location>
</feature>
<comment type="subcellular location">
    <subcellularLocation>
        <location evidence="1">Nucleus</location>
    </subcellularLocation>
</comment>
<dbReference type="EMBL" id="OZ034814">
    <property type="protein sequence ID" value="CAL1359391.1"/>
    <property type="molecule type" value="Genomic_DNA"/>
</dbReference>
<gene>
    <name evidence="5" type="ORF">LTRI10_LOCUS6880</name>
</gene>
<dbReference type="GO" id="GO:0005634">
    <property type="term" value="C:nucleus"/>
    <property type="evidence" value="ECO:0007669"/>
    <property type="project" value="UniProtKB-SubCell"/>
</dbReference>
<proteinExistence type="predicted"/>
<dbReference type="AlphaFoldDB" id="A0AAV2CTQ2"/>
<feature type="compositionally biased region" description="Basic residues" evidence="3">
    <location>
        <begin position="470"/>
        <end position="490"/>
    </location>
</feature>
<feature type="region of interest" description="Disordered" evidence="3">
    <location>
        <begin position="454"/>
        <end position="490"/>
    </location>
</feature>